<accession>A0A1I6QUQ6</accession>
<proteinExistence type="predicted"/>
<dbReference type="AlphaFoldDB" id="A0A1I6QUQ6"/>
<organism evidence="1 2">
    <name type="scientific">Halostagnicola kamekurae</name>
    <dbReference type="NCBI Taxonomy" id="619731"/>
    <lineage>
        <taxon>Archaea</taxon>
        <taxon>Methanobacteriati</taxon>
        <taxon>Methanobacteriota</taxon>
        <taxon>Stenosarchaea group</taxon>
        <taxon>Halobacteria</taxon>
        <taxon>Halobacteriales</taxon>
        <taxon>Natrialbaceae</taxon>
        <taxon>Halostagnicola</taxon>
    </lineage>
</organism>
<evidence type="ECO:0000313" key="2">
    <source>
        <dbReference type="Proteomes" id="UP000199199"/>
    </source>
</evidence>
<sequence length="181" mass="20446">MTDWEHITLKVEPDTKEEWKKYAEEHPEAGNLSHLIRLSVHNEMNTESELDDAHVPKEDERIGELIESVNQIHDTLDTVQARISTLEHDSEVTEGFDMQKAVLSFLPTPPESALVPNPDSTGSHVYNDADFDEWAATPEGISEQLGSNEADVRDALQRLESVTGLVDSKSSDSQIYYWKKE</sequence>
<name>A0A1I6QUQ6_9EURY</name>
<protein>
    <submittedName>
        <fullName evidence="1">Uncharacterized protein</fullName>
    </submittedName>
</protein>
<keyword evidence="2" id="KW-1185">Reference proteome</keyword>
<gene>
    <name evidence="1" type="ORF">SAMN04488556_1588</name>
</gene>
<reference evidence="2" key="1">
    <citation type="submission" date="2016-10" db="EMBL/GenBank/DDBJ databases">
        <authorList>
            <person name="Varghese N."/>
            <person name="Submissions S."/>
        </authorList>
    </citation>
    <scope>NUCLEOTIDE SEQUENCE [LARGE SCALE GENOMIC DNA]</scope>
    <source>
        <strain evidence="2">DSM 22427</strain>
    </source>
</reference>
<evidence type="ECO:0000313" key="1">
    <source>
        <dbReference type="EMBL" id="SFS56226.1"/>
    </source>
</evidence>
<dbReference type="RefSeq" id="WP_092903269.1">
    <property type="nucleotide sequence ID" value="NZ_FOZS01000001.1"/>
</dbReference>
<dbReference type="OrthoDB" id="351208at2157"/>
<dbReference type="Proteomes" id="UP000199199">
    <property type="component" value="Unassembled WGS sequence"/>
</dbReference>
<dbReference type="EMBL" id="FOZS01000001">
    <property type="protein sequence ID" value="SFS56226.1"/>
    <property type="molecule type" value="Genomic_DNA"/>
</dbReference>